<dbReference type="SUPFAM" id="SSF54523">
    <property type="entry name" value="Pili subunits"/>
    <property type="match status" value="1"/>
</dbReference>
<dbReference type="EMBL" id="MUYU01000033">
    <property type="protein sequence ID" value="OOS21285.1"/>
    <property type="molecule type" value="Genomic_DNA"/>
</dbReference>
<name>A0A1T0CG27_9GAMM</name>
<dbReference type="OrthoDB" id="5680814at2"/>
<dbReference type="SUPFAM" id="SSF101999">
    <property type="entry name" value="Trimeric adhesin"/>
    <property type="match status" value="3"/>
</dbReference>
<dbReference type="Gene3D" id="1.20.5.170">
    <property type="match status" value="2"/>
</dbReference>
<feature type="domain" description="Trimeric autotransporter adhesin YadA-like stalk" evidence="14">
    <location>
        <begin position="2250"/>
        <end position="2292"/>
    </location>
</feature>
<dbReference type="GO" id="GO:0009986">
    <property type="term" value="C:cell surface"/>
    <property type="evidence" value="ECO:0007669"/>
    <property type="project" value="UniProtKB-SubCell"/>
</dbReference>
<evidence type="ECO:0000259" key="12">
    <source>
        <dbReference type="Pfam" id="PF03895"/>
    </source>
</evidence>
<evidence type="ECO:0000259" key="15">
    <source>
        <dbReference type="Pfam" id="PF13018"/>
    </source>
</evidence>
<evidence type="ECO:0000256" key="7">
    <source>
        <dbReference type="ARBA" id="ARBA00022729"/>
    </source>
</evidence>
<feature type="domain" description="Trimeric autotransporter adhesin YadA-like C-terminal membrane anchor" evidence="12">
    <location>
        <begin position="2311"/>
        <end position="2371"/>
    </location>
</feature>
<dbReference type="Gene3D" id="3.30.1300.30">
    <property type="entry name" value="GSPII I/J protein-like"/>
    <property type="match status" value="1"/>
</dbReference>
<accession>A0A1T0CG27</accession>
<protein>
    <submittedName>
        <fullName evidence="17">Uncharacterized protein</fullName>
    </submittedName>
</protein>
<reference evidence="17 18" key="1">
    <citation type="submission" date="2017-02" db="EMBL/GenBank/DDBJ databases">
        <title>Draft genome sequence of Moraxella pluranimalium CCUG 54913T type strain.</title>
        <authorList>
            <person name="Salva-Serra F."/>
            <person name="Engstrom-Jakobsson H."/>
            <person name="Thorell K."/>
            <person name="Jaen-Luchoro D."/>
            <person name="Gonzales-Siles L."/>
            <person name="Karlsson R."/>
            <person name="Yazdan S."/>
            <person name="Boulund F."/>
            <person name="Johnning A."/>
            <person name="Engstrand L."/>
            <person name="Kristiansson E."/>
            <person name="Moore E."/>
        </authorList>
    </citation>
    <scope>NUCLEOTIDE SEQUENCE [LARGE SCALE GENOMIC DNA]</scope>
    <source>
        <strain evidence="17 18">CCUG 54913</strain>
    </source>
</reference>
<dbReference type="InterPro" id="IPR045584">
    <property type="entry name" value="Pilin-like"/>
</dbReference>
<feature type="domain" description="Trimeric autotransporter adhesin YadA-like head" evidence="13">
    <location>
        <begin position="192"/>
        <end position="215"/>
    </location>
</feature>
<dbReference type="InterPro" id="IPR005594">
    <property type="entry name" value="YadA_C"/>
</dbReference>
<dbReference type="Gene3D" id="3.90.1780.10">
    <property type="entry name" value="Trimeric adhesin"/>
    <property type="match status" value="10"/>
</dbReference>
<proteinExistence type="inferred from homology"/>
<feature type="domain" description="Trimeric autotransporter adhesin YadA-like head" evidence="13">
    <location>
        <begin position="166"/>
        <end position="188"/>
    </location>
</feature>
<evidence type="ECO:0000256" key="1">
    <source>
        <dbReference type="ARBA" id="ARBA00004241"/>
    </source>
</evidence>
<evidence type="ECO:0000256" key="8">
    <source>
        <dbReference type="ARBA" id="ARBA00022927"/>
    </source>
</evidence>
<dbReference type="InterPro" id="IPR024973">
    <property type="entry name" value="ESPR"/>
</dbReference>
<dbReference type="Pfam" id="PF05662">
    <property type="entry name" value="YadA_stalk"/>
    <property type="match status" value="3"/>
</dbReference>
<dbReference type="InterPro" id="IPR011049">
    <property type="entry name" value="Serralysin-like_metalloprot_C"/>
</dbReference>
<evidence type="ECO:0000259" key="13">
    <source>
        <dbReference type="Pfam" id="PF05658"/>
    </source>
</evidence>
<evidence type="ECO:0000313" key="18">
    <source>
        <dbReference type="Proteomes" id="UP000189800"/>
    </source>
</evidence>
<feature type="domain" description="Trimeric autotransporter adhesin YadA-like stalk" evidence="14">
    <location>
        <begin position="1925"/>
        <end position="1964"/>
    </location>
</feature>
<evidence type="ECO:0000256" key="11">
    <source>
        <dbReference type="SAM" id="MobiDB-lite"/>
    </source>
</evidence>
<dbReference type="Pfam" id="PF03895">
    <property type="entry name" value="YadA_anchor"/>
    <property type="match status" value="1"/>
</dbReference>
<feature type="domain" description="Trimeric autotransporter adhesin YadA-like head" evidence="13">
    <location>
        <begin position="277"/>
        <end position="300"/>
    </location>
</feature>
<evidence type="ECO:0000256" key="4">
    <source>
        <dbReference type="ARBA" id="ARBA00022448"/>
    </source>
</evidence>
<comment type="caution">
    <text evidence="17">The sequence shown here is derived from an EMBL/GenBank/DDBJ whole genome shotgun (WGS) entry which is preliminary data.</text>
</comment>
<dbReference type="Gene3D" id="2.150.10.10">
    <property type="entry name" value="Serralysin-like metalloprotease, C-terminal"/>
    <property type="match status" value="3"/>
</dbReference>
<keyword evidence="7" id="KW-0732">Signal</keyword>
<evidence type="ECO:0000256" key="2">
    <source>
        <dbReference type="ARBA" id="ARBA00004442"/>
    </source>
</evidence>
<dbReference type="PANTHER" id="PTHR12460:SF38">
    <property type="entry name" value="KINETOPLAST-ASSOCIATED PROTEIN-LIKE PROTEIN"/>
    <property type="match status" value="1"/>
</dbReference>
<comment type="subcellular location">
    <subcellularLocation>
        <location evidence="2">Cell outer membrane</location>
    </subcellularLocation>
    <subcellularLocation>
        <location evidence="1">Cell surface</location>
    </subcellularLocation>
</comment>
<evidence type="ECO:0000313" key="17">
    <source>
        <dbReference type="EMBL" id="OOS21285.1"/>
    </source>
</evidence>
<keyword evidence="10" id="KW-0998">Cell outer membrane</keyword>
<feature type="domain" description="Trimeric autotransporter adhesin YadA-like stalk" evidence="14">
    <location>
        <begin position="435"/>
        <end position="465"/>
    </location>
</feature>
<organism evidence="17 18">
    <name type="scientific">Moraxella pluranimalium</name>
    <dbReference type="NCBI Taxonomy" id="470453"/>
    <lineage>
        <taxon>Bacteria</taxon>
        <taxon>Pseudomonadati</taxon>
        <taxon>Pseudomonadota</taxon>
        <taxon>Gammaproteobacteria</taxon>
        <taxon>Moraxellales</taxon>
        <taxon>Moraxellaceae</taxon>
        <taxon>Moraxella</taxon>
    </lineage>
</organism>
<keyword evidence="6" id="KW-0812">Transmembrane</keyword>
<dbReference type="GO" id="GO:0009279">
    <property type="term" value="C:cell outer membrane"/>
    <property type="evidence" value="ECO:0007669"/>
    <property type="project" value="UniProtKB-SubCell"/>
</dbReference>
<evidence type="ECO:0000256" key="6">
    <source>
        <dbReference type="ARBA" id="ARBA00022692"/>
    </source>
</evidence>
<sequence length="2371" mass="238296">MNKAFKVIWNHATQSWTAVSEIARAKGKTKSVKTAKTALAVAVATAGIASASQAMAATTVEAAVAGGTTVTSTGESLYAATPIGTNKAFGDSVLIGKNSQLTTTAGGSVVLGTEASGGAISAVIGSKAVSLGEQDVVIGAGAQQLNAAPTSYSTVIGRGALNTAAGEVATAIGYHAETSAAYATAIGGTSTASAGGATAIGYNATASGGTSLAMGIHSNASASLSMALGGNSSASAMSASAIGSFANASQAYSVAFGPSANASATNAVAVGNSAGVTGESGTAVGPAAKSFGERAVAIGRSTWATGLRSTAMGQAANTEAGYSIAIGNNANVSASTATNSIAVGNVTKVSGANSVAVGPNNTVSADGTSVLGSNITATAANNVILGQNSSESSTLTTAGAPRQVDNATVGNLHYSGFEGTATGIVSVGATGAERQIINVAPGNISATSTDAINGSQLYATNVVLDNFYKSTVDALGGKVSPDTPNTANFTLSYNLTSNDPSNSTPDQVEYTSIGDALTALSQAVNQPLTFTANTNADTGANGTQQELGSSIAIIGSKTNKALAENTDKAVDSTYSAKNIQTVVTDNQVQIQMAENPEFKSVIVKNGDTDTNPVTITSGDAATGGTISNLTTVIQPPVGATETTAKPTTGLTNAATLGDVLNAGWNLKENGTAKDVVTPYDTVNFINGNGTTVTVTPSNNGASNEIKVDINLADPNLTTTVGDTTLTDGSTGTDGKIDTPAATDGDKLVNATTVVNAINASGWNVYQTDTTAANKKDTVNPGNNVVFKAGTNTTVSVDSDGTTTNVTYDIDLSKINDALPKTDLNVSTAPTATNNQTPTGKVETPAVGDATKLVNAGDIVEAINNSGFTLKSSATTDGTKVSGTDEIINPGDVVEMIAGKNMTVKQAANGTITYSTKDSVVFDNVNVTSKLPVTSINVGEKAAKTATDLLDLTTAAKNTPNAVVTAKDLANYGWVVATPDNGYDAAVKSANTVNFIGDNHISVTGANNATTGTYDVKIELANAGAISFTKDTTGTTPTNTGAVQAGDTNGNNPTGFVSAKTVADAINGSGWRTNSTTATGQATETLVNPGEQVNFEAGKNMVVTQKVEKDANGADVISYTYATADDVTFNSTTVGGNEITYTNAAGDTLKATTNPDGSVTYTDAAGNVVDPADVITKVENPITIGTVDGKNVISNLTSTLPNTTSVGDAPTTTAPNKADGTPFTAKDAQDLVNTAGNNAATLGDVLNAGWNLKVNDEAVDFVKPYDTVAFVNGTGTTARVESKDGVQSNITFDVNVDNKTTKITYVSDTGAPITKNADGTYSNADGSPYTGPVTSQITAVQPQVNGENVTGPVNLVNGDTTTVTNTPDGIKVEVNTGEITPEADGSVTGPVTPALTDALKAAEDALAALPDTATEAEKKAAQEAVEAAQTAINNAGNQVATAQNVADAINGSGWRTNSTTATGQATETLVNPGEQVNFEAGKNMVVTQKVEKDANGADVISYTYATADDVTFNSTTVGGNEITYTDKDGNPVTKNKAGDFVDAQGNVVDPAEVITNVANPITIGTVDGRNVISNLTSTLLSTSSFPVTDEKGTVTAQPTAKAPITAQEAAKIAEASGNNAATLGDVLNAGWNLKVNNEDVDFVKPYDTVAFVNGTGTTARVESKDGVQSNITFDVNVDDKTTKITYADASGNPLTQVVDPATGDITYTDAAGNVVDAADVVSQVSAVLPTFNNGTVAGNINFANSTTTNIDYNSTTGDVTVNVATGTSAVTDAGKATVTYTDKDGNPVTAKTNPDDGSVTYTDAAGNTVAADKVVSSGDKVATVGDIVNTINNVSWNAIAGKVAGSKGEVTGNASTPVKAGDTVTFNAGNNIKIEQNGATFNISTTENVSFTNVDVAGNLTVKGDTTVNDFTVNPNSTINMGGNVITNVAAGTNATDAVNYGQVQNITNNIASSLNWSMTGNNNASNATVVGNQTVSFNNGTGTTAVVDGTNVTYNVNVDNKTTEITYINAAGDTVYLQPDGTYNTAKDGSGTPVDKADVTSQISAILPTFNNGTVAGNINFANSTTTNIDYNSTTGDVTVNVATGTSGVTDGTTKDANGNTIPAGKATVTDADKGKVATVGDIVNTINAAGFTAAVDKTGTGVSKDKGGDSLVNAGDTVTLTAGDNVSITKDGLNYTIATSANATYTNVNASTVNAGDVNINNATTGAGTTLTTVAGTVLESDGKTAATANTDPTTGAGTGNALSVGGNQITHVANGAINANSTDAINGSQLYAVANNINNQLGDINNRIDDLDDNYRAGLAGAAAMVNIPQVTRPGANLVGVGLGHHKGESAIAVGFSSASDNERLIFKMSGTANTQGDYTIGTGMGWQW</sequence>
<feature type="domain" description="Trimeric autotransporter adhesin YadA-like head" evidence="13">
    <location>
        <begin position="304"/>
        <end position="330"/>
    </location>
</feature>
<feature type="region of interest" description="Disordered" evidence="11">
    <location>
        <begin position="1199"/>
        <end position="1222"/>
    </location>
</feature>
<keyword evidence="9" id="KW-0472">Membrane</keyword>
<comment type="similarity">
    <text evidence="3">Belongs to the autotransporter-2 (AT-2) (TC 1.B.40) family.</text>
</comment>
<dbReference type="InterPro" id="IPR008635">
    <property type="entry name" value="Coiled_stalk_dom"/>
</dbReference>
<dbReference type="Proteomes" id="UP000189800">
    <property type="component" value="Unassembled WGS sequence"/>
</dbReference>
<feature type="domain" description="Trimeric autotransporter adhesin YadA-like head" evidence="13">
    <location>
        <begin position="248"/>
        <end position="274"/>
    </location>
</feature>
<dbReference type="Pfam" id="PF05658">
    <property type="entry name" value="YadA_head"/>
    <property type="match status" value="7"/>
</dbReference>
<dbReference type="PANTHER" id="PTHR12460">
    <property type="entry name" value="CYCLIN-DEPENDENT KINASE INHIBITOR-RELATED PROTEIN"/>
    <property type="match status" value="1"/>
</dbReference>
<dbReference type="InterPro" id="IPR040482">
    <property type="entry name" value="Trp_ring"/>
</dbReference>
<feature type="domain" description="Trimeric autotransporter adhesin YadA-like head" evidence="13">
    <location>
        <begin position="220"/>
        <end position="246"/>
    </location>
</feature>
<keyword evidence="4" id="KW-0813">Transport</keyword>
<dbReference type="GO" id="GO:0015031">
    <property type="term" value="P:protein transport"/>
    <property type="evidence" value="ECO:0007669"/>
    <property type="project" value="UniProtKB-KW"/>
</dbReference>
<dbReference type="InterPro" id="IPR037174">
    <property type="entry name" value="Trimeric_adhesin"/>
</dbReference>
<evidence type="ECO:0000259" key="14">
    <source>
        <dbReference type="Pfam" id="PF05662"/>
    </source>
</evidence>
<dbReference type="InterPro" id="IPR008640">
    <property type="entry name" value="Adhesin_Head_dom"/>
</dbReference>
<evidence type="ECO:0000256" key="5">
    <source>
        <dbReference type="ARBA" id="ARBA00022452"/>
    </source>
</evidence>
<feature type="domain" description="Trimeric autotransporter adhesin Trp ring" evidence="16">
    <location>
        <begin position="972"/>
        <end position="1006"/>
    </location>
</feature>
<evidence type="ECO:0000256" key="3">
    <source>
        <dbReference type="ARBA" id="ARBA00005848"/>
    </source>
</evidence>
<dbReference type="Pfam" id="PF18669">
    <property type="entry name" value="Trp_ring"/>
    <property type="match status" value="1"/>
</dbReference>
<keyword evidence="8" id="KW-0653">Protein transport</keyword>
<keyword evidence="5" id="KW-1134">Transmembrane beta strand</keyword>
<dbReference type="STRING" id="470453.B0680_10035"/>
<dbReference type="RefSeq" id="WP_158078326.1">
    <property type="nucleotide sequence ID" value="NZ_MUYU01000033.1"/>
</dbReference>
<evidence type="ECO:0000259" key="16">
    <source>
        <dbReference type="Pfam" id="PF18669"/>
    </source>
</evidence>
<keyword evidence="18" id="KW-1185">Reference proteome</keyword>
<feature type="domain" description="ESPR" evidence="15">
    <location>
        <begin position="1"/>
        <end position="46"/>
    </location>
</feature>
<dbReference type="CDD" id="cd12820">
    <property type="entry name" value="LbR_YadA-like"/>
    <property type="match status" value="2"/>
</dbReference>
<dbReference type="Pfam" id="PF13018">
    <property type="entry name" value="ESPR"/>
    <property type="match status" value="1"/>
</dbReference>
<evidence type="ECO:0000256" key="9">
    <source>
        <dbReference type="ARBA" id="ARBA00023136"/>
    </source>
</evidence>
<feature type="domain" description="Trimeric autotransporter adhesin YadA-like head" evidence="13">
    <location>
        <begin position="336"/>
        <end position="360"/>
    </location>
</feature>
<evidence type="ECO:0000256" key="10">
    <source>
        <dbReference type="ARBA" id="ARBA00023237"/>
    </source>
</evidence>
<gene>
    <name evidence="17" type="ORF">B0680_10035</name>
</gene>
<dbReference type="SUPFAM" id="SSF101967">
    <property type="entry name" value="Adhesin YadA, collagen-binding domain"/>
    <property type="match status" value="2"/>
</dbReference>